<feature type="non-terminal residue" evidence="1">
    <location>
        <position position="1"/>
    </location>
</feature>
<dbReference type="EMBL" id="CAJVQB010047253">
    <property type="protein sequence ID" value="CAG8833390.1"/>
    <property type="molecule type" value="Genomic_DNA"/>
</dbReference>
<sequence length="71" mass="8155">TINNGKENKVTKKQKSEVMSSNRNWEVLEEKAKKVQVISIDEVHQLKYGNLKQYDKGDDYHISAFVVMSVG</sequence>
<protein>
    <submittedName>
        <fullName evidence="1">15371_t:CDS:1</fullName>
    </submittedName>
</protein>
<dbReference type="Proteomes" id="UP000789901">
    <property type="component" value="Unassembled WGS sequence"/>
</dbReference>
<name>A0ABN7WIS1_GIGMA</name>
<reference evidence="1 2" key="1">
    <citation type="submission" date="2021-06" db="EMBL/GenBank/DDBJ databases">
        <authorList>
            <person name="Kallberg Y."/>
            <person name="Tangrot J."/>
            <person name="Rosling A."/>
        </authorList>
    </citation>
    <scope>NUCLEOTIDE SEQUENCE [LARGE SCALE GENOMIC DNA]</scope>
    <source>
        <strain evidence="1 2">120-4 pot B 10/14</strain>
    </source>
</reference>
<evidence type="ECO:0000313" key="2">
    <source>
        <dbReference type="Proteomes" id="UP000789901"/>
    </source>
</evidence>
<gene>
    <name evidence="1" type="ORF">GMARGA_LOCUS31533</name>
</gene>
<feature type="non-terminal residue" evidence="1">
    <location>
        <position position="71"/>
    </location>
</feature>
<evidence type="ECO:0000313" key="1">
    <source>
        <dbReference type="EMBL" id="CAG8833390.1"/>
    </source>
</evidence>
<accession>A0ABN7WIS1</accession>
<keyword evidence="2" id="KW-1185">Reference proteome</keyword>
<comment type="caution">
    <text evidence="1">The sequence shown here is derived from an EMBL/GenBank/DDBJ whole genome shotgun (WGS) entry which is preliminary data.</text>
</comment>
<organism evidence="1 2">
    <name type="scientific">Gigaspora margarita</name>
    <dbReference type="NCBI Taxonomy" id="4874"/>
    <lineage>
        <taxon>Eukaryota</taxon>
        <taxon>Fungi</taxon>
        <taxon>Fungi incertae sedis</taxon>
        <taxon>Mucoromycota</taxon>
        <taxon>Glomeromycotina</taxon>
        <taxon>Glomeromycetes</taxon>
        <taxon>Diversisporales</taxon>
        <taxon>Gigasporaceae</taxon>
        <taxon>Gigaspora</taxon>
    </lineage>
</organism>
<proteinExistence type="predicted"/>